<dbReference type="KEGG" id="pdu:PDUR_08165"/>
<dbReference type="Gene3D" id="1.10.10.60">
    <property type="entry name" value="Homeodomain-like"/>
    <property type="match status" value="2"/>
</dbReference>
<dbReference type="PANTHER" id="PTHR43280:SF28">
    <property type="entry name" value="HTH-TYPE TRANSCRIPTIONAL ACTIVATOR RHAS"/>
    <property type="match status" value="1"/>
</dbReference>
<gene>
    <name evidence="5" type="ORF">PDUR_08165</name>
</gene>
<keyword evidence="6" id="KW-1185">Reference proteome</keyword>
<organism evidence="5 6">
    <name type="scientific">Paenibacillus durus</name>
    <name type="common">Paenibacillus azotofixans</name>
    <dbReference type="NCBI Taxonomy" id="44251"/>
    <lineage>
        <taxon>Bacteria</taxon>
        <taxon>Bacillati</taxon>
        <taxon>Bacillota</taxon>
        <taxon>Bacilli</taxon>
        <taxon>Bacillales</taxon>
        <taxon>Paenibacillaceae</taxon>
        <taxon>Paenibacillus</taxon>
    </lineage>
</organism>
<evidence type="ECO:0000256" key="1">
    <source>
        <dbReference type="ARBA" id="ARBA00023015"/>
    </source>
</evidence>
<evidence type="ECO:0000259" key="4">
    <source>
        <dbReference type="PROSITE" id="PS01124"/>
    </source>
</evidence>
<dbReference type="EMBL" id="CP009288">
    <property type="protein sequence ID" value="AIQ11912.1"/>
    <property type="molecule type" value="Genomic_DNA"/>
</dbReference>
<dbReference type="Proteomes" id="UP000029409">
    <property type="component" value="Chromosome"/>
</dbReference>
<dbReference type="InterPro" id="IPR009057">
    <property type="entry name" value="Homeodomain-like_sf"/>
</dbReference>
<name>A0A089HLH4_PAEDU</name>
<evidence type="ECO:0000313" key="5">
    <source>
        <dbReference type="EMBL" id="AIQ11912.1"/>
    </source>
</evidence>
<dbReference type="PANTHER" id="PTHR43280">
    <property type="entry name" value="ARAC-FAMILY TRANSCRIPTIONAL REGULATOR"/>
    <property type="match status" value="1"/>
</dbReference>
<dbReference type="InterPro" id="IPR013096">
    <property type="entry name" value="Cupin_2"/>
</dbReference>
<dbReference type="PRINTS" id="PR00032">
    <property type="entry name" value="HTHARAC"/>
</dbReference>
<keyword evidence="3" id="KW-0804">Transcription</keyword>
<dbReference type="InterPro" id="IPR018060">
    <property type="entry name" value="HTH_AraC"/>
</dbReference>
<dbReference type="eggNOG" id="COG2207">
    <property type="taxonomic scope" value="Bacteria"/>
</dbReference>
<evidence type="ECO:0000256" key="3">
    <source>
        <dbReference type="ARBA" id="ARBA00023163"/>
    </source>
</evidence>
<dbReference type="Gene3D" id="2.60.120.10">
    <property type="entry name" value="Jelly Rolls"/>
    <property type="match status" value="1"/>
</dbReference>
<dbReference type="RefSeq" id="WP_042205786.1">
    <property type="nucleotide sequence ID" value="NZ_CP009288.1"/>
</dbReference>
<dbReference type="InterPro" id="IPR014710">
    <property type="entry name" value="RmlC-like_jellyroll"/>
</dbReference>
<protein>
    <submittedName>
        <fullName evidence="5">AraC family transcriptional regulator</fullName>
    </submittedName>
</protein>
<dbReference type="STRING" id="44251.PDUR_08165"/>
<evidence type="ECO:0000313" key="6">
    <source>
        <dbReference type="Proteomes" id="UP000029409"/>
    </source>
</evidence>
<dbReference type="SMART" id="SM00342">
    <property type="entry name" value="HTH_ARAC"/>
    <property type="match status" value="1"/>
</dbReference>
<dbReference type="AlphaFoldDB" id="A0A089HLH4"/>
<dbReference type="GO" id="GO:0003700">
    <property type="term" value="F:DNA-binding transcription factor activity"/>
    <property type="evidence" value="ECO:0007669"/>
    <property type="project" value="InterPro"/>
</dbReference>
<feature type="domain" description="HTH araC/xylS-type" evidence="4">
    <location>
        <begin position="185"/>
        <end position="283"/>
    </location>
</feature>
<sequence length="287" mass="33734">MKSSLKENSIHGTPSFPLHIYSKVRKTDYYVGYHWHEELEFIYVEEGEMEVTINSEIIYVSKGDFVFINSGDLHQVTSSGPSIHHAIVFHPQLLNFEYPDICQQAIIKPITSGALQFPCAIHLDKESKEELSGKLRNIIDIKKGENKLSSLRIKVILLQVIDLLYERKLFLENRLHTKVKQEKIKKVILYIEEHYNDKIFLEDLASLVGMNKNYFSKYFQIAVGKNPVTYINEYRCEKAARLLKNSELKVLEISLMVGFENFSYFIRKFREYKHYSPSQYRKMVYDN</sequence>
<dbReference type="Pfam" id="PF07883">
    <property type="entry name" value="Cupin_2"/>
    <property type="match status" value="1"/>
</dbReference>
<accession>A0A089HLH4</accession>
<dbReference type="GO" id="GO:0043565">
    <property type="term" value="F:sequence-specific DNA binding"/>
    <property type="evidence" value="ECO:0007669"/>
    <property type="project" value="InterPro"/>
</dbReference>
<keyword evidence="2" id="KW-0238">DNA-binding</keyword>
<dbReference type="Pfam" id="PF12833">
    <property type="entry name" value="HTH_18"/>
    <property type="match status" value="1"/>
</dbReference>
<dbReference type="SUPFAM" id="SSF46689">
    <property type="entry name" value="Homeodomain-like"/>
    <property type="match status" value="2"/>
</dbReference>
<evidence type="ECO:0000256" key="2">
    <source>
        <dbReference type="ARBA" id="ARBA00023125"/>
    </source>
</evidence>
<dbReference type="InterPro" id="IPR020449">
    <property type="entry name" value="Tscrpt_reg_AraC-type_HTH"/>
</dbReference>
<dbReference type="OrthoDB" id="9778008at2"/>
<dbReference type="InterPro" id="IPR011051">
    <property type="entry name" value="RmlC_Cupin_sf"/>
</dbReference>
<keyword evidence="1" id="KW-0805">Transcription regulation</keyword>
<proteinExistence type="predicted"/>
<dbReference type="PROSITE" id="PS01124">
    <property type="entry name" value="HTH_ARAC_FAMILY_2"/>
    <property type="match status" value="1"/>
</dbReference>
<reference evidence="5 6" key="1">
    <citation type="submission" date="2014-08" db="EMBL/GenBank/DDBJ databases">
        <title>Comparative genomics of the Paenibacillus odorifer group.</title>
        <authorList>
            <person name="den Bakker H.C."/>
            <person name="Tsai Y.-C."/>
            <person name="Martin N."/>
            <person name="Korlach J."/>
            <person name="Wiedmann M."/>
        </authorList>
    </citation>
    <scope>NUCLEOTIDE SEQUENCE [LARGE SCALE GENOMIC DNA]</scope>
    <source>
        <strain evidence="5 6">DSM 1735</strain>
    </source>
</reference>
<dbReference type="SUPFAM" id="SSF51182">
    <property type="entry name" value="RmlC-like cupins"/>
    <property type="match status" value="1"/>
</dbReference>